<keyword evidence="1" id="KW-1133">Transmembrane helix</keyword>
<name>A0A4Y9FRB2_STRAI</name>
<feature type="transmembrane region" description="Helical" evidence="1">
    <location>
        <begin position="12"/>
        <end position="36"/>
    </location>
</feature>
<dbReference type="AlphaFoldDB" id="A0A4Y9FRB2"/>
<keyword evidence="1" id="KW-0812">Transmembrane</keyword>
<accession>A0A4Y9FRB2</accession>
<proteinExistence type="predicted"/>
<dbReference type="Proteomes" id="UP000297747">
    <property type="component" value="Unassembled WGS sequence"/>
</dbReference>
<evidence type="ECO:0000256" key="1">
    <source>
        <dbReference type="SAM" id="Phobius"/>
    </source>
</evidence>
<dbReference type="RefSeq" id="WP_135052448.1">
    <property type="nucleotide sequence ID" value="NZ_CAKOCW010000019.1"/>
</dbReference>
<keyword evidence="1" id="KW-0472">Membrane</keyword>
<reference evidence="2 3" key="1">
    <citation type="submission" date="2019-03" db="EMBL/GenBank/DDBJ databases">
        <title>Diversity of the mouse oral microbiome.</title>
        <authorList>
            <person name="Joseph S."/>
            <person name="Aduse-Opoku J."/>
            <person name="Curtis M."/>
            <person name="Wade W."/>
            <person name="Hashim A."/>
        </authorList>
    </citation>
    <scope>NUCLEOTIDE SEQUENCE [LARGE SCALE GENOMIC DNA]</scope>
    <source>
        <strain evidence="2 3">HT4</strain>
    </source>
</reference>
<dbReference type="NCBIfam" id="NF041013">
    <property type="entry name" value="T4P_ComGE"/>
    <property type="match status" value="1"/>
</dbReference>
<sequence length="97" mass="11291">MGIIKKQKNKAYILLESLVALAIFSMVTNLLLAGVIHSRKWQEEQWQKQEVLLLAKMAIQTKQDHLSLNGLRITVERDPHHLRVWHKGEEVLSIEKE</sequence>
<protein>
    <submittedName>
        <fullName evidence="2">Type II secretory pathway, pseudopilin PulG</fullName>
    </submittedName>
</protein>
<dbReference type="InterPro" id="IPR021749">
    <property type="entry name" value="ComGE"/>
</dbReference>
<evidence type="ECO:0000313" key="2">
    <source>
        <dbReference type="EMBL" id="TFU31412.1"/>
    </source>
</evidence>
<gene>
    <name evidence="2" type="ORF">E4U01_02575</name>
</gene>
<dbReference type="EMBL" id="SPQA01000005">
    <property type="protein sequence ID" value="TFU31412.1"/>
    <property type="molecule type" value="Genomic_DNA"/>
</dbReference>
<evidence type="ECO:0000313" key="3">
    <source>
        <dbReference type="Proteomes" id="UP000297747"/>
    </source>
</evidence>
<dbReference type="Pfam" id="PF11773">
    <property type="entry name" value="ComGE"/>
    <property type="match status" value="1"/>
</dbReference>
<comment type="caution">
    <text evidence="2">The sequence shown here is derived from an EMBL/GenBank/DDBJ whole genome shotgun (WGS) entry which is preliminary data.</text>
</comment>
<organism evidence="2 3">
    <name type="scientific">Streptococcus acidominimus</name>
    <dbReference type="NCBI Taxonomy" id="1326"/>
    <lineage>
        <taxon>Bacteria</taxon>
        <taxon>Bacillati</taxon>
        <taxon>Bacillota</taxon>
        <taxon>Bacilli</taxon>
        <taxon>Lactobacillales</taxon>
        <taxon>Streptococcaceae</taxon>
        <taxon>Streptococcus</taxon>
    </lineage>
</organism>
<dbReference type="InterPro" id="IPR053468">
    <property type="entry name" value="ComGE-like"/>
</dbReference>